<comment type="caution">
    <text evidence="3">The sequence shown here is derived from an EMBL/GenBank/DDBJ whole genome shotgun (WGS) entry which is preliminary data.</text>
</comment>
<name>A0A4R0R6X3_9APHY</name>
<proteinExistence type="inferred from homology"/>
<gene>
    <name evidence="3" type="primary">NIT1_1</name>
    <name evidence="3" type="ORF">EIP91_005667</name>
</gene>
<dbReference type="PANTHER" id="PTHR46044:SF1">
    <property type="entry name" value="CN HYDROLASE DOMAIN-CONTAINING PROTEIN"/>
    <property type="match status" value="1"/>
</dbReference>
<accession>A0A4R0R6X3</accession>
<dbReference type="OrthoDB" id="10250282at2759"/>
<dbReference type="InterPro" id="IPR044149">
    <property type="entry name" value="Nitrilases_CHs"/>
</dbReference>
<dbReference type="PROSITE" id="PS50263">
    <property type="entry name" value="CN_HYDROLASE"/>
    <property type="match status" value="1"/>
</dbReference>
<evidence type="ECO:0000256" key="1">
    <source>
        <dbReference type="ARBA" id="ARBA00008129"/>
    </source>
</evidence>
<dbReference type="STRING" id="92696.A0A4R0R6X3"/>
<dbReference type="CDD" id="cd07564">
    <property type="entry name" value="nitrilases_CHs"/>
    <property type="match status" value="1"/>
</dbReference>
<reference evidence="3 4" key="1">
    <citation type="submission" date="2018-11" db="EMBL/GenBank/DDBJ databases">
        <title>Genome assembly of Steccherinum ochraceum LE-BIN_3174, the white-rot fungus of the Steccherinaceae family (The Residual Polyporoid clade, Polyporales, Basidiomycota).</title>
        <authorList>
            <person name="Fedorova T.V."/>
            <person name="Glazunova O.A."/>
            <person name="Landesman E.O."/>
            <person name="Moiseenko K.V."/>
            <person name="Psurtseva N.V."/>
            <person name="Savinova O.S."/>
            <person name="Shakhova N.V."/>
            <person name="Tyazhelova T.V."/>
            <person name="Vasina D.V."/>
        </authorList>
    </citation>
    <scope>NUCLEOTIDE SEQUENCE [LARGE SCALE GENOMIC DNA]</scope>
    <source>
        <strain evidence="3 4">LE-BIN_3174</strain>
    </source>
</reference>
<keyword evidence="4" id="KW-1185">Reference proteome</keyword>
<comment type="similarity">
    <text evidence="1">Belongs to the carbon-nitrogen hydrolase superfamily. Nitrilase family.</text>
</comment>
<evidence type="ECO:0000259" key="2">
    <source>
        <dbReference type="PROSITE" id="PS50263"/>
    </source>
</evidence>
<dbReference type="PANTHER" id="PTHR46044">
    <property type="entry name" value="NITRILASE"/>
    <property type="match status" value="1"/>
</dbReference>
<organism evidence="3 4">
    <name type="scientific">Steccherinum ochraceum</name>
    <dbReference type="NCBI Taxonomy" id="92696"/>
    <lineage>
        <taxon>Eukaryota</taxon>
        <taxon>Fungi</taxon>
        <taxon>Dikarya</taxon>
        <taxon>Basidiomycota</taxon>
        <taxon>Agaricomycotina</taxon>
        <taxon>Agaricomycetes</taxon>
        <taxon>Polyporales</taxon>
        <taxon>Steccherinaceae</taxon>
        <taxon>Steccherinum</taxon>
    </lineage>
</organism>
<dbReference type="GO" id="GO:0003824">
    <property type="term" value="F:catalytic activity"/>
    <property type="evidence" value="ECO:0007669"/>
    <property type="project" value="InterPro"/>
</dbReference>
<dbReference type="InterPro" id="IPR003010">
    <property type="entry name" value="C-N_Hydrolase"/>
</dbReference>
<feature type="domain" description="CN hydrolase" evidence="2">
    <location>
        <begin position="5"/>
        <end position="302"/>
    </location>
</feature>
<dbReference type="EMBL" id="RWJN01000307">
    <property type="protein sequence ID" value="TCD63321.1"/>
    <property type="molecule type" value="Genomic_DNA"/>
</dbReference>
<sequence>MANRIRASVVQASTAAYDLAATLEKLESYARLAKQRDDAQLVVFPEALYSSFIATAAKLANAPRHSIGGYPKMSSFGLKVGDRRPEGRNEFLRYANAAIEIPSPTITRLEQLSADLSVFMVVGIVERDRGTLYCTVVFIDPSQGYLAKHRKILPTGMERTIWGRGYASTLPVPEVSFESVNGPALKARVSATICWENYMPLLRTFYYSKGTQIYCAPTVDAGSEWQITIKHIAREGRCFVLSACQYAEEKDFPEGHAVVDEAKRNPSNVMIGGGSAIVSPFGEVLAGPLLGEEGVLSADLDLDEIVKGKFDFDVVGHYSRPDIFKLTVSGL</sequence>
<dbReference type="Pfam" id="PF00795">
    <property type="entry name" value="CN_hydrolase"/>
    <property type="match status" value="1"/>
</dbReference>
<dbReference type="SUPFAM" id="SSF56317">
    <property type="entry name" value="Carbon-nitrogen hydrolase"/>
    <property type="match status" value="1"/>
</dbReference>
<dbReference type="AlphaFoldDB" id="A0A4R0R6X3"/>
<dbReference type="Gene3D" id="3.60.110.10">
    <property type="entry name" value="Carbon-nitrogen hydrolase"/>
    <property type="match status" value="1"/>
</dbReference>
<evidence type="ECO:0000313" key="4">
    <source>
        <dbReference type="Proteomes" id="UP000292702"/>
    </source>
</evidence>
<dbReference type="InterPro" id="IPR036526">
    <property type="entry name" value="C-N_Hydrolase_sf"/>
</dbReference>
<dbReference type="Proteomes" id="UP000292702">
    <property type="component" value="Unassembled WGS sequence"/>
</dbReference>
<protein>
    <submittedName>
        <fullName evidence="3">Nitrilase</fullName>
    </submittedName>
</protein>
<evidence type="ECO:0000313" key="3">
    <source>
        <dbReference type="EMBL" id="TCD63321.1"/>
    </source>
</evidence>